<feature type="compositionally biased region" description="Basic and acidic residues" evidence="12">
    <location>
        <begin position="214"/>
        <end position="225"/>
    </location>
</feature>
<dbReference type="Pfam" id="PF12775">
    <property type="entry name" value="AAA_7"/>
    <property type="match status" value="1"/>
</dbReference>
<dbReference type="Gene3D" id="1.10.8.710">
    <property type="match status" value="1"/>
</dbReference>
<comment type="similarity">
    <text evidence="2">Belongs to the dynein heavy chain family.</text>
</comment>
<dbReference type="SUPFAM" id="SSF52540">
    <property type="entry name" value="P-loop containing nucleoside triphosphate hydrolases"/>
    <property type="match status" value="4"/>
</dbReference>
<feature type="compositionally biased region" description="Basic and acidic residues" evidence="12">
    <location>
        <begin position="235"/>
        <end position="244"/>
    </location>
</feature>
<evidence type="ECO:0000256" key="2">
    <source>
        <dbReference type="ARBA" id="ARBA00008887"/>
    </source>
</evidence>
<dbReference type="Pfam" id="PF12777">
    <property type="entry name" value="MT"/>
    <property type="match status" value="1"/>
</dbReference>
<keyword evidence="9" id="KW-0505">Motor protein</keyword>
<evidence type="ECO:0000256" key="9">
    <source>
        <dbReference type="ARBA" id="ARBA00023175"/>
    </source>
</evidence>
<feature type="domain" description="Dynein heavy chain linker" evidence="13">
    <location>
        <begin position="691"/>
        <end position="1096"/>
    </location>
</feature>
<dbReference type="InterPro" id="IPR042222">
    <property type="entry name" value="Dynein_2_N"/>
</dbReference>
<keyword evidence="8 11" id="KW-0175">Coiled coil</keyword>
<dbReference type="InterPro" id="IPR041589">
    <property type="entry name" value="DNAH3_AAA_lid_1"/>
</dbReference>
<dbReference type="InterPro" id="IPR035699">
    <property type="entry name" value="AAA_6"/>
</dbReference>
<evidence type="ECO:0000256" key="4">
    <source>
        <dbReference type="ARBA" id="ARBA00022701"/>
    </source>
</evidence>
<evidence type="ECO:0000313" key="20">
    <source>
        <dbReference type="EMBL" id="CAK0799163.1"/>
    </source>
</evidence>
<sequence>GGPRGPLVDQPRGLRGVHRDAREPHRGRFCYMNRSGPYEFEIVPFSKINPNDYMTISIRGVTHYSNGELDYQDRDLSEWQRDQEMYRKIVRIEFFEKYQRWKLFSVWKSAMRNQRVQKCSRTLNAHLFALDMTLRDSLIKCRALCVKISGVNLLEIKEMIVYELSEFEKVQGEKRKSVVNELQDVWAKIKDELLISCTRSLQKFLEDNGFGQRAQDKDEARSQEGDREEQDGGDAEGKSYTERATRRTQCRKLTKFIRMVQYLFNDAIAKMVRNTTELLLGLLEAFAEDPEELALEDQDGGAGGQQQQQKPKGRKPNFKLECLLGSQLAGLVFEPTGASIRDSIEACLREAMRSVSNMRAFLQVEDFSPFTAPLAELGDALQLEDQQQDLYGLVAGDPKYKELMQLIGVRYDGLFSRVVGYTDGFKEFVELYYENQALEDPRETFAEASLEEFRAALAKYKQQTEDIRALPRTSDIGLFRLDCKRFQETLLPSPMRCNQLLSEYIPQLAMQKQAELNAEIKAANDRLAQYPSNVDEYVEFQIHLTKVDNDMPEVERRYVEVQEMADIIKEYSIRIDNDTRNAFKDLVAAKNQLNVQVNSGKERAESDVTHFSKALESDIPELHNRVKQQQERLAMPDFKDVSKMSGESRKAVLELLNEIDENVKNSISDAQKFNRYQDVLKAEPTNFENVEELKMEFQAHAKLWRGIDQWEDLSVEWNQTPFGTVDVDSITKKVMEFNKVAVQSTKAMEGNEVPGIWAGNVAQFKNTLPVVVALRNKALKERHWELITKMIGERLDLEDAEFTLGKLLEMGVDQHMEAIQEVSGKATAEQALEEMLAKVEKTWSEEMLVVNAYKDNKDVFILGSVEDITVALEDSLVTISTIAGSRFVGPIREKVEGWQKDLLLFQETLDEWLNVQRNWMYLESIFGAGDIKKQLPTESAKFMEIDQQWRNIMKETHDYAVALQAATKPGRLEIFRNANETLDQIQKQLEDYLLSKCVAFPRFFFLSNDELLEILSQARRPQAVQPHLRKCFDNLVKLRFGDDQRSTDILAMISAEGEEVPFHKPLKARGNVEKWLSADGGVEQFMVHSLRDVTRKGYKDYAEMERKAWVREQFCQVMITVGSIFWTMETEMVLLDDKGNKVQGMSKWLQKNKAQLQGLTELIRDKLTKLQRKGVVALVTQDVHNRDIIDDMVSEKVTNIMNFKWQQQLRYYWDTEEDDCIIKQVDALIKYGHEYMGALSRLVITPLTDRCWMTITGALHIKLGAAPAGPAGTGKTESTKDLAKGLARQCVVFNCSDQINYQMMGKLYSGVVSAGAWTCLDEFNRISIEVLSVVAQQVLEIRQALLQGVSDFVFENRQLKVKNTCGIFITMNPGYAGRTELPDNLKVLFRPVAMMVPDYTLIAEIMLYAEGFGAAKVLSGKFTQLYKLSSEQLSKQDHYDFGMRAVKSVLVMAGSLKRAEPEEDENILLIRAMRDSNVPKFLSDDLPLFFAIVNDLFPGVDVPYIDYGALQVEIENALTKQSLQVVGALVAKTIQLFETFNVRFGVMLVGPTLGGKTTNYKTLANALTKLSADGHGDERYKKTSYTCFNPKSITMGELYGEFNELTQEWSDGLGSKVMRGYQMEETDEYKWTIFDGPVDALWIENMNTVLDDNMTLCLANGERIKLNWNMRMLFEVEDLKVASPATVSRCGMVYLTPSDLGWKPYVETWTASLPEAPFTPKCKEVLRNMFDTYVDKGLEFLRKHGSEPVVTEDSQLVISLCLLLQALFNENAATANSCAAKDALSEETPLKPRSMSAMEAGEFEKLLMPAFCFAMTWTVAGSCDAKTRKMFEREMESWFPNVSMPRGGGPYDGYIDFHEGPKYKNWSNLVPQFVFDEGVSYFQMLVPNPDTVRFSYVIDRMLGIQASVFLTGNSGVGKSVNLANLLEKMKELAGVVPVFMTFSAQTKAIDTQLTIEGKLERKRKTLLGAPVNKTVVILIDDVNMPLVEEYGAQPPVELLRQFQDLRGFFDRKKHDWKEIENTTLLLCAAPPGGGRNSMTARFTRHSLVLCMPPTSEEAMTTIFGSIINGFLTRFKQEVQSLGNAAVGGTIDLYNKCGDELLPTPTRPHYTFNLRDVSKVFQGLLMVKPMHVPSAESFTRLWYHEVCRVFCDRLISEGDKAWFQKAIGEQLKSRFRVLDTDPDVWTQVMWCTFLRPVDSAVYEEAKDPNKVAKTLEDANDEYNLTHTAQMNLVFFSDCVGHVSRISRVLAQPRGNLLLVGVGGSGRSSCARLCACIGETAEFDIALTKGYGIDAFREDEKKFLIAAGAGEAKSTMFLLNDTQIINETFLEDVNNILNAGEVPNLFPNDEIERVIGDTRPRAKEAGCSEAKDAVWQFFVQTVRENLHIVLTMSPVGSALRVRMRMFPALVNCCTVDWFLPWPDEALLGVSSRQLEGMQGVSDEMKESVSKACCSVHQQVLKTADTFEERLRRKVYVTPKSYLDLIGLYLEMITEKRDEKDDLALRRLQTGVDKIDEANAVVNGLQEELTKLAPFISQKIKEADELVPVVTEEQSKAEAIKAKVMAEEAVVRKQAEEVAAVQADAQRDLDVAMPALENALKSLDSLDKKDITEIKGFTKPPPLVVMTLEAVCTLLQEKTDWDTAKKVMTDAKFLDRLKTFDKDNIPPKVLKTLEKYVTKPEYTPDQVGRQSTAAKSLCMWSHAMDTYSKVAKEVEPKRQKVAKLNETLEAANKDLAEKMRSLKEVEDQVAALKKKLKDTNDEKERLQNEAALTKARLQRADILTVGLADEGIRWRGTVETIRQDIINLTGDVFLSSAAISYYGPFTGVYRAEIVDAWLKAVKDVGIPCGDSFDLRQTMGNPVEIRDWNLQGLPTDGVSINNGVMVVRGKRWPLMIDPQAQGNKWIKKKEGKDLKGEGDPLEAIKMSNPKMLLILEGCIRTGAPLLMEDVEETLDPALEPVLLKALYDNNGRLQIKLGDQVCIKVTVINFTVTFDGLEEQLLNEVVSKEIPDTLHKRTELMLQLAADKKTLKQLEDKILKLLSESSGNILDDEVLIDTLKESKETSQAVNVRVKEAEAAGWGPVAAVEIDIACKEYTEVATAGSILYFVIADLSNINPMYQFSLFYFVRLFNRCIDMAQKSDEIDVRMQYLKRSIIQSIFINVCRGLFEDDKLTFSFIIASAFQRHTGEVTNAEWSLLLRGVGLLDMSQKPANPDPDWLTEKQDALHPPP</sequence>
<protein>
    <recommendedName>
        <fullName evidence="22">Calmodulin</fullName>
    </recommendedName>
</protein>
<dbReference type="Pfam" id="PF12781">
    <property type="entry name" value="AAA_9"/>
    <property type="match status" value="1"/>
</dbReference>
<feature type="non-terminal residue" evidence="20">
    <location>
        <position position="1"/>
    </location>
</feature>
<keyword evidence="10" id="KW-0206">Cytoskeleton</keyword>
<evidence type="ECO:0000259" key="18">
    <source>
        <dbReference type="Pfam" id="PF17852"/>
    </source>
</evidence>
<evidence type="ECO:0000256" key="11">
    <source>
        <dbReference type="SAM" id="Coils"/>
    </source>
</evidence>
<dbReference type="Gene3D" id="1.20.920.30">
    <property type="match status" value="1"/>
</dbReference>
<organism evidence="20 21">
    <name type="scientific">Prorocentrum cordatum</name>
    <dbReference type="NCBI Taxonomy" id="2364126"/>
    <lineage>
        <taxon>Eukaryota</taxon>
        <taxon>Sar</taxon>
        <taxon>Alveolata</taxon>
        <taxon>Dinophyceae</taxon>
        <taxon>Prorocentrales</taxon>
        <taxon>Prorocentraceae</taxon>
        <taxon>Prorocentrum</taxon>
    </lineage>
</organism>
<keyword evidence="3" id="KW-0963">Cytoplasm</keyword>
<evidence type="ECO:0008006" key="22">
    <source>
        <dbReference type="Google" id="ProtNLM"/>
    </source>
</evidence>
<dbReference type="Pfam" id="PF12774">
    <property type="entry name" value="AAA_6"/>
    <property type="match status" value="1"/>
</dbReference>
<dbReference type="InterPro" id="IPR013602">
    <property type="entry name" value="Dynein_heavy_linker"/>
</dbReference>
<comment type="subcellular location">
    <subcellularLocation>
        <location evidence="1">Cytoplasm</location>
        <location evidence="1">Cytoskeleton</location>
    </subcellularLocation>
</comment>
<dbReference type="InterPro" id="IPR043157">
    <property type="entry name" value="Dynein_AAA1S"/>
</dbReference>
<dbReference type="InterPro" id="IPR035706">
    <property type="entry name" value="AAA_9"/>
</dbReference>
<feature type="region of interest" description="Disordered" evidence="12">
    <location>
        <begin position="212"/>
        <end position="244"/>
    </location>
</feature>
<dbReference type="Gene3D" id="1.10.287.2620">
    <property type="match status" value="1"/>
</dbReference>
<dbReference type="PANTHER" id="PTHR22878">
    <property type="entry name" value="DYNEIN HEAVY CHAIN 6, AXONEMAL-LIKE-RELATED"/>
    <property type="match status" value="1"/>
</dbReference>
<evidence type="ECO:0000259" key="13">
    <source>
        <dbReference type="Pfam" id="PF08393"/>
    </source>
</evidence>
<evidence type="ECO:0000256" key="3">
    <source>
        <dbReference type="ARBA" id="ARBA00022490"/>
    </source>
</evidence>
<dbReference type="Gene3D" id="1.20.58.1120">
    <property type="match status" value="1"/>
</dbReference>
<dbReference type="Gene3D" id="1.20.920.20">
    <property type="match status" value="1"/>
</dbReference>
<evidence type="ECO:0000256" key="1">
    <source>
        <dbReference type="ARBA" id="ARBA00004245"/>
    </source>
</evidence>
<feature type="coiled-coil region" evidence="11">
    <location>
        <begin position="3013"/>
        <end position="3075"/>
    </location>
</feature>
<evidence type="ECO:0000259" key="17">
    <source>
        <dbReference type="Pfam" id="PF12781"/>
    </source>
</evidence>
<evidence type="ECO:0000256" key="12">
    <source>
        <dbReference type="SAM" id="MobiDB-lite"/>
    </source>
</evidence>
<evidence type="ECO:0000259" key="14">
    <source>
        <dbReference type="Pfam" id="PF12774"/>
    </source>
</evidence>
<dbReference type="InterPro" id="IPR042228">
    <property type="entry name" value="Dynein_linker_3"/>
</dbReference>
<dbReference type="Pfam" id="PF12780">
    <property type="entry name" value="AAA_8"/>
    <property type="match status" value="1"/>
</dbReference>
<evidence type="ECO:0000259" key="15">
    <source>
        <dbReference type="Pfam" id="PF12777"/>
    </source>
</evidence>
<feature type="non-terminal residue" evidence="20">
    <location>
        <position position="3226"/>
    </location>
</feature>
<gene>
    <name evidence="20" type="ORF">PCOR1329_LOCUS7692</name>
</gene>
<dbReference type="Gene3D" id="1.20.140.100">
    <property type="entry name" value="Dynein heavy chain, N-terminal domain 2"/>
    <property type="match status" value="1"/>
</dbReference>
<dbReference type="Pfam" id="PF08393">
    <property type="entry name" value="DHC_N2"/>
    <property type="match status" value="1"/>
</dbReference>
<evidence type="ECO:0000256" key="10">
    <source>
        <dbReference type="ARBA" id="ARBA00023212"/>
    </source>
</evidence>
<keyword evidence="21" id="KW-1185">Reference proteome</keyword>
<dbReference type="Gene3D" id="1.10.8.1220">
    <property type="match status" value="1"/>
</dbReference>
<dbReference type="Gene3D" id="6.10.140.1060">
    <property type="match status" value="1"/>
</dbReference>
<feature type="coiled-coil region" evidence="11">
    <location>
        <begin position="2715"/>
        <end position="2780"/>
    </location>
</feature>
<evidence type="ECO:0000259" key="16">
    <source>
        <dbReference type="Pfam" id="PF12780"/>
    </source>
</evidence>
<evidence type="ECO:0000256" key="5">
    <source>
        <dbReference type="ARBA" id="ARBA00022741"/>
    </source>
</evidence>
<keyword evidence="4" id="KW-0493">Microtubule</keyword>
<dbReference type="Gene3D" id="3.20.180.20">
    <property type="entry name" value="Dynein heavy chain, N-terminal domain 2"/>
    <property type="match status" value="1"/>
</dbReference>
<dbReference type="InterPro" id="IPR041466">
    <property type="entry name" value="Dynein_AAA5_ext"/>
</dbReference>
<feature type="domain" description="Dynein heavy chain 3 AAA+ lid" evidence="19">
    <location>
        <begin position="2090"/>
        <end position="2177"/>
    </location>
</feature>
<feature type="region of interest" description="Disordered" evidence="12">
    <location>
        <begin position="294"/>
        <end position="315"/>
    </location>
</feature>
<feature type="domain" description="Dynein heavy chain hydrolytic ATP-binding dynein motor region" evidence="14">
    <location>
        <begin position="1231"/>
        <end position="1557"/>
    </location>
</feature>
<keyword evidence="7" id="KW-0243">Dynein</keyword>
<feature type="domain" description="Dynein heavy chain coiled coil stalk" evidence="15">
    <location>
        <begin position="2504"/>
        <end position="2833"/>
    </location>
</feature>
<comment type="caution">
    <text evidence="20">The sequence shown here is derived from an EMBL/GenBank/DDBJ whole genome shotgun (WGS) entry which is preliminary data.</text>
</comment>
<keyword evidence="5" id="KW-0547">Nucleotide-binding</keyword>
<reference evidence="20" key="1">
    <citation type="submission" date="2023-10" db="EMBL/GenBank/DDBJ databases">
        <authorList>
            <person name="Chen Y."/>
            <person name="Shah S."/>
            <person name="Dougan E. K."/>
            <person name="Thang M."/>
            <person name="Chan C."/>
        </authorList>
    </citation>
    <scope>NUCLEOTIDE SEQUENCE [LARGE SCALE GENOMIC DNA]</scope>
</reference>
<feature type="domain" description="Dynein heavy chain AAA 5 extension" evidence="18">
    <location>
        <begin position="1726"/>
        <end position="1867"/>
    </location>
</feature>
<dbReference type="Gene3D" id="3.40.50.300">
    <property type="entry name" value="P-loop containing nucleotide triphosphate hydrolases"/>
    <property type="match status" value="4"/>
</dbReference>
<evidence type="ECO:0000259" key="19">
    <source>
        <dbReference type="Pfam" id="PF17857"/>
    </source>
</evidence>
<dbReference type="Pfam" id="PF17857">
    <property type="entry name" value="AAA_lid_1"/>
    <property type="match status" value="1"/>
</dbReference>
<dbReference type="Proteomes" id="UP001189429">
    <property type="component" value="Unassembled WGS sequence"/>
</dbReference>
<dbReference type="InterPro" id="IPR024317">
    <property type="entry name" value="Dynein_heavy_chain_D4_dom"/>
</dbReference>
<dbReference type="PANTHER" id="PTHR22878:SF68">
    <property type="entry name" value="DYNEIN HEAVY CHAIN 6, AXONEMAL-LIKE"/>
    <property type="match status" value="1"/>
</dbReference>
<dbReference type="InterPro" id="IPR026983">
    <property type="entry name" value="DHC"/>
</dbReference>
<dbReference type="InterPro" id="IPR027417">
    <property type="entry name" value="P-loop_NTPase"/>
</dbReference>
<evidence type="ECO:0000256" key="7">
    <source>
        <dbReference type="ARBA" id="ARBA00023017"/>
    </source>
</evidence>
<keyword evidence="6" id="KW-0067">ATP-binding</keyword>
<name>A0ABN9Q468_9DINO</name>
<evidence type="ECO:0000313" key="21">
    <source>
        <dbReference type="Proteomes" id="UP001189429"/>
    </source>
</evidence>
<dbReference type="InterPro" id="IPR024743">
    <property type="entry name" value="Dynein_HC_stalk"/>
</dbReference>
<accession>A0ABN9Q468</accession>
<evidence type="ECO:0000256" key="8">
    <source>
        <dbReference type="ARBA" id="ARBA00023054"/>
    </source>
</evidence>
<feature type="domain" description="Dynein heavy chain ATP-binding dynein motor region" evidence="17">
    <location>
        <begin position="2862"/>
        <end position="2976"/>
    </location>
</feature>
<feature type="domain" description="Dynein heavy chain AAA module D4" evidence="16">
    <location>
        <begin position="2229"/>
        <end position="2488"/>
    </location>
</feature>
<evidence type="ECO:0000256" key="6">
    <source>
        <dbReference type="ARBA" id="ARBA00022840"/>
    </source>
</evidence>
<dbReference type="EMBL" id="CAUYUJ010002096">
    <property type="protein sequence ID" value="CAK0799163.1"/>
    <property type="molecule type" value="Genomic_DNA"/>
</dbReference>
<proteinExistence type="inferred from homology"/>
<dbReference type="Pfam" id="PF17852">
    <property type="entry name" value="Dynein_AAA_lid"/>
    <property type="match status" value="1"/>
</dbReference>